<dbReference type="PANTHER" id="PTHR43792:SF1">
    <property type="entry name" value="N-ACETYLTRANSFERASE DOMAIN-CONTAINING PROTEIN"/>
    <property type="match status" value="1"/>
</dbReference>
<reference evidence="2" key="1">
    <citation type="submission" date="2023-03" db="EMBL/GenBank/DDBJ databases">
        <title>Emydomyces testavorans Genome Sequence.</title>
        <authorList>
            <person name="Hoyer L."/>
        </authorList>
    </citation>
    <scope>NUCLEOTIDE SEQUENCE</scope>
    <source>
        <strain evidence="2">16-2883</strain>
    </source>
</reference>
<feature type="domain" description="N-acetyltransferase" evidence="1">
    <location>
        <begin position="42"/>
        <end position="225"/>
    </location>
</feature>
<sequence>MKLRPELEDENTRYLSGGAPPHPFRVILPPRESLPIIRTTRLCLRPLTRDDAQAIFDAKSRETPQTWLMMKSKPWTSIDETYAWIDRKVFEKPASAAGRSFQYVVVLGHDPRGAIVGSIGMNQVHPVPNIGYATDEGYRGMGYASEALGGFMDAWWGLARREDEEGEKEERSEDWDGTERVFATVNKNNVASLKILARNGFRVYFERTMADGETVCCAAAEKPEK</sequence>
<gene>
    <name evidence="2" type="ORF">PRK78_003081</name>
</gene>
<evidence type="ECO:0000313" key="3">
    <source>
        <dbReference type="Proteomes" id="UP001219355"/>
    </source>
</evidence>
<dbReference type="Proteomes" id="UP001219355">
    <property type="component" value="Chromosome 2"/>
</dbReference>
<dbReference type="Pfam" id="PF13302">
    <property type="entry name" value="Acetyltransf_3"/>
    <property type="match status" value="1"/>
</dbReference>
<dbReference type="PROSITE" id="PS51186">
    <property type="entry name" value="GNAT"/>
    <property type="match status" value="1"/>
</dbReference>
<dbReference type="EMBL" id="CP120628">
    <property type="protein sequence ID" value="WEW57614.1"/>
    <property type="molecule type" value="Genomic_DNA"/>
</dbReference>
<evidence type="ECO:0000313" key="2">
    <source>
        <dbReference type="EMBL" id="WEW57614.1"/>
    </source>
</evidence>
<evidence type="ECO:0000259" key="1">
    <source>
        <dbReference type="PROSITE" id="PS51186"/>
    </source>
</evidence>
<dbReference type="SUPFAM" id="SSF55729">
    <property type="entry name" value="Acyl-CoA N-acyltransferases (Nat)"/>
    <property type="match status" value="1"/>
</dbReference>
<protein>
    <recommendedName>
        <fullName evidence="1">N-acetyltransferase domain-containing protein</fullName>
    </recommendedName>
</protein>
<accession>A0AAF0IK90</accession>
<dbReference type="InterPro" id="IPR016181">
    <property type="entry name" value="Acyl_CoA_acyltransferase"/>
</dbReference>
<name>A0AAF0IK90_9EURO</name>
<dbReference type="InterPro" id="IPR000182">
    <property type="entry name" value="GNAT_dom"/>
</dbReference>
<proteinExistence type="predicted"/>
<dbReference type="InterPro" id="IPR051531">
    <property type="entry name" value="N-acetyltransferase"/>
</dbReference>
<dbReference type="PANTHER" id="PTHR43792">
    <property type="entry name" value="GNAT FAMILY, PUTATIVE (AFU_ORTHOLOGUE AFUA_3G00765)-RELATED-RELATED"/>
    <property type="match status" value="1"/>
</dbReference>
<dbReference type="GO" id="GO:0016747">
    <property type="term" value="F:acyltransferase activity, transferring groups other than amino-acyl groups"/>
    <property type="evidence" value="ECO:0007669"/>
    <property type="project" value="InterPro"/>
</dbReference>
<keyword evidence="3" id="KW-1185">Reference proteome</keyword>
<organism evidence="2 3">
    <name type="scientific">Emydomyces testavorans</name>
    <dbReference type="NCBI Taxonomy" id="2070801"/>
    <lineage>
        <taxon>Eukaryota</taxon>
        <taxon>Fungi</taxon>
        <taxon>Dikarya</taxon>
        <taxon>Ascomycota</taxon>
        <taxon>Pezizomycotina</taxon>
        <taxon>Eurotiomycetes</taxon>
        <taxon>Eurotiomycetidae</taxon>
        <taxon>Onygenales</taxon>
        <taxon>Nannizziopsiaceae</taxon>
        <taxon>Emydomyces</taxon>
    </lineage>
</organism>
<dbReference type="Gene3D" id="3.40.630.30">
    <property type="match status" value="1"/>
</dbReference>
<dbReference type="AlphaFoldDB" id="A0AAF0IK90"/>